<evidence type="ECO:0000313" key="7">
    <source>
        <dbReference type="Proteomes" id="UP000594262"/>
    </source>
</evidence>
<dbReference type="AlphaFoldDB" id="A0A7M5VE43"/>
<evidence type="ECO:0000313" key="6">
    <source>
        <dbReference type="EnsemblMetazoa" id="CLYHEMP011429.1"/>
    </source>
</evidence>
<evidence type="ECO:0000259" key="5">
    <source>
        <dbReference type="PROSITE" id="PS50280"/>
    </source>
</evidence>
<proteinExistence type="predicted"/>
<evidence type="ECO:0000256" key="1">
    <source>
        <dbReference type="ARBA" id="ARBA00022603"/>
    </source>
</evidence>
<keyword evidence="1" id="KW-0489">Methyltransferase</keyword>
<dbReference type="InterPro" id="IPR046341">
    <property type="entry name" value="SET_dom_sf"/>
</dbReference>
<dbReference type="PANTHER" id="PTHR46402:SF2">
    <property type="entry name" value="HISTONE-LYSINE N-TRIMETHYLTRANSFERASE SMYD5"/>
    <property type="match status" value="1"/>
</dbReference>
<reference evidence="6" key="1">
    <citation type="submission" date="2021-01" db="UniProtKB">
        <authorList>
            <consortium name="EnsemblMetazoa"/>
        </authorList>
    </citation>
    <scope>IDENTIFICATION</scope>
</reference>
<evidence type="ECO:0000256" key="3">
    <source>
        <dbReference type="ARBA" id="ARBA00022691"/>
    </source>
</evidence>
<evidence type="ECO:0000256" key="2">
    <source>
        <dbReference type="ARBA" id="ARBA00022679"/>
    </source>
</evidence>
<dbReference type="GeneID" id="136812611"/>
<protein>
    <recommendedName>
        <fullName evidence="5">SET domain-containing protein</fullName>
    </recommendedName>
</protein>
<evidence type="ECO:0000256" key="4">
    <source>
        <dbReference type="SAM" id="MobiDB-lite"/>
    </source>
</evidence>
<dbReference type="PANTHER" id="PTHR46402">
    <property type="entry name" value="SET AND MYND DOMAIN-CONTAINING PROTEIN 5"/>
    <property type="match status" value="1"/>
</dbReference>
<name>A0A7M5VE43_9CNID</name>
<accession>A0A7M5VE43</accession>
<feature type="compositionally biased region" description="Acidic residues" evidence="4">
    <location>
        <begin position="387"/>
        <end position="402"/>
    </location>
</feature>
<dbReference type="GO" id="GO:0045814">
    <property type="term" value="P:negative regulation of gene expression, epigenetic"/>
    <property type="evidence" value="ECO:0007669"/>
    <property type="project" value="TreeGrafter"/>
</dbReference>
<feature type="region of interest" description="Disordered" evidence="4">
    <location>
        <begin position="381"/>
        <end position="402"/>
    </location>
</feature>
<dbReference type="PROSITE" id="PS50280">
    <property type="entry name" value="SET"/>
    <property type="match status" value="1"/>
</dbReference>
<dbReference type="GO" id="GO:0032259">
    <property type="term" value="P:methylation"/>
    <property type="evidence" value="ECO:0007669"/>
    <property type="project" value="UniProtKB-KW"/>
</dbReference>
<dbReference type="Pfam" id="PF00856">
    <property type="entry name" value="SET"/>
    <property type="match status" value="1"/>
</dbReference>
<feature type="domain" description="SET" evidence="5">
    <location>
        <begin position="11"/>
        <end position="345"/>
    </location>
</feature>
<dbReference type="Gene3D" id="6.10.140.2220">
    <property type="match status" value="1"/>
</dbReference>
<dbReference type="GO" id="GO:0042799">
    <property type="term" value="F:histone H4K20 methyltransferase activity"/>
    <property type="evidence" value="ECO:0007669"/>
    <property type="project" value="TreeGrafter"/>
</dbReference>
<dbReference type="Gene3D" id="1.10.220.160">
    <property type="match status" value="1"/>
</dbReference>
<keyword evidence="2" id="KW-0808">Transferase</keyword>
<dbReference type="InterPro" id="IPR001214">
    <property type="entry name" value="SET_dom"/>
</dbReference>
<keyword evidence="3" id="KW-0949">S-adenosyl-L-methionine</keyword>
<sequence length="402" mass="46093">MAEANDVLRQYNVTVKGTEKKGKGLFAEGRIKEGDVILIEKPLVCSQFLWNKTYSYTACEYCLKSMETAQNMARRLSSKYDLELPYAEQCCDNLKQRIEVFQCPRCKEKYCSEICFQNAEQKYHRLLCLGDGRRNASHPINQLDEAWKKVHYPPETATVNLILKMVAMITQSSDPKETREDFLQFHAAIRDQSQKMVHKLLGEKFTEQLETMYNLLQEVSTTMDLNKEVGSLDDLRTLFGLIGMNGQGIGTSSLSKYVHNIDAMNLSEDEREKVDTFIDEIYDNISEVSGQFLNCEGSGLFKVQSRSNHSCEPNAEVTFPNNNSTLVLVALQNIQPGEEICICYLDDCQRARSRHSRRKILRENYLFECTCTRCELDMGEISQTSSSEEEESEDDCDEMDED</sequence>
<dbReference type="Gene3D" id="2.170.270.10">
    <property type="entry name" value="SET domain"/>
    <property type="match status" value="1"/>
</dbReference>
<dbReference type="EnsemblMetazoa" id="CLYHEMT011429.1">
    <property type="protein sequence ID" value="CLYHEMP011429.1"/>
    <property type="gene ID" value="CLYHEMG011429"/>
</dbReference>
<organism evidence="6 7">
    <name type="scientific">Clytia hemisphaerica</name>
    <dbReference type="NCBI Taxonomy" id="252671"/>
    <lineage>
        <taxon>Eukaryota</taxon>
        <taxon>Metazoa</taxon>
        <taxon>Cnidaria</taxon>
        <taxon>Hydrozoa</taxon>
        <taxon>Hydroidolina</taxon>
        <taxon>Leptothecata</taxon>
        <taxon>Obeliida</taxon>
        <taxon>Clytiidae</taxon>
        <taxon>Clytia</taxon>
    </lineage>
</organism>
<dbReference type="Proteomes" id="UP000594262">
    <property type="component" value="Unplaced"/>
</dbReference>
<keyword evidence="7" id="KW-1185">Reference proteome</keyword>
<dbReference type="OrthoDB" id="438641at2759"/>
<dbReference type="RefSeq" id="XP_066925245.1">
    <property type="nucleotide sequence ID" value="XM_067069144.1"/>
</dbReference>
<dbReference type="SMART" id="SM00317">
    <property type="entry name" value="SET"/>
    <property type="match status" value="1"/>
</dbReference>
<dbReference type="SUPFAM" id="SSF82199">
    <property type="entry name" value="SET domain"/>
    <property type="match status" value="1"/>
</dbReference>